<gene>
    <name evidence="2" type="ORF">FYJ80_00785</name>
</gene>
<dbReference type="EMBL" id="VUNN01000001">
    <property type="protein sequence ID" value="MSU05324.1"/>
    <property type="molecule type" value="Genomic_DNA"/>
</dbReference>
<evidence type="ECO:0000313" key="2">
    <source>
        <dbReference type="EMBL" id="MSU05324.1"/>
    </source>
</evidence>
<dbReference type="RefSeq" id="WP_154424223.1">
    <property type="nucleotide sequence ID" value="NZ_VUNN01000001.1"/>
</dbReference>
<name>A0A7X2PAJ1_9SPIO</name>
<dbReference type="AlphaFoldDB" id="A0A7X2PAJ1"/>
<keyword evidence="1" id="KW-0812">Transmembrane</keyword>
<feature type="transmembrane region" description="Helical" evidence="1">
    <location>
        <begin position="137"/>
        <end position="158"/>
    </location>
</feature>
<accession>A0A7X2PAJ1</accession>
<evidence type="ECO:0000256" key="1">
    <source>
        <dbReference type="SAM" id="Phobius"/>
    </source>
</evidence>
<keyword evidence="3" id="KW-1185">Reference proteome</keyword>
<reference evidence="2 3" key="1">
    <citation type="submission" date="2019-08" db="EMBL/GenBank/DDBJ databases">
        <title>In-depth cultivation of the pig gut microbiome towards novel bacterial diversity and tailored functional studies.</title>
        <authorList>
            <person name="Wylensek D."/>
            <person name="Hitch T.C.A."/>
            <person name="Clavel T."/>
        </authorList>
    </citation>
    <scope>NUCLEOTIDE SEQUENCE [LARGE SCALE GENOMIC DNA]</scope>
    <source>
        <strain evidence="2 3">NM-380-WT-3C1</strain>
    </source>
</reference>
<organism evidence="2 3">
    <name type="scientific">Bullifex porci</name>
    <dbReference type="NCBI Taxonomy" id="2606638"/>
    <lineage>
        <taxon>Bacteria</taxon>
        <taxon>Pseudomonadati</taxon>
        <taxon>Spirochaetota</taxon>
        <taxon>Spirochaetia</taxon>
        <taxon>Spirochaetales</taxon>
        <taxon>Spirochaetaceae</taxon>
        <taxon>Bullifex</taxon>
    </lineage>
</organism>
<feature type="transmembrane region" description="Helical" evidence="1">
    <location>
        <begin position="6"/>
        <end position="27"/>
    </location>
</feature>
<protein>
    <submittedName>
        <fullName evidence="2">Uncharacterized protein</fullName>
    </submittedName>
</protein>
<comment type="caution">
    <text evidence="2">The sequence shown here is derived from an EMBL/GenBank/DDBJ whole genome shotgun (WGS) entry which is preliminary data.</text>
</comment>
<proteinExistence type="predicted"/>
<feature type="transmembrane region" description="Helical" evidence="1">
    <location>
        <begin position="78"/>
        <end position="97"/>
    </location>
</feature>
<keyword evidence="1" id="KW-0472">Membrane</keyword>
<feature type="transmembrane region" description="Helical" evidence="1">
    <location>
        <begin position="109"/>
        <end position="131"/>
    </location>
</feature>
<sequence length="169" mass="18928">MNMSYIAGVLVGIVIVLFAFCFTKIFLKKKGLIKKECYDERQEREKGKGYKLGFFVALIYYLLLMVVQLSGLEIDNGFFTFLGICLSVGAFAIYCIIKNAYFGYNQTPKGVTILLFVIMLTNLIPCITALIEGKMLRTTGTNIVCVILLLSVIVASIVKNHINNKDSER</sequence>
<feature type="transmembrane region" description="Helical" evidence="1">
    <location>
        <begin position="52"/>
        <end position="72"/>
    </location>
</feature>
<evidence type="ECO:0000313" key="3">
    <source>
        <dbReference type="Proteomes" id="UP000460549"/>
    </source>
</evidence>
<dbReference type="Proteomes" id="UP000460549">
    <property type="component" value="Unassembled WGS sequence"/>
</dbReference>
<keyword evidence="1" id="KW-1133">Transmembrane helix</keyword>